<dbReference type="AlphaFoldDB" id="A0A1Y1IS61"/>
<evidence type="ECO:0000313" key="3">
    <source>
        <dbReference type="Proteomes" id="UP000054558"/>
    </source>
</evidence>
<gene>
    <name evidence="2" type="ORF">KFL_016110010</name>
</gene>
<organism evidence="2 3">
    <name type="scientific">Klebsormidium nitens</name>
    <name type="common">Green alga</name>
    <name type="synonym">Ulothrix nitens</name>
    <dbReference type="NCBI Taxonomy" id="105231"/>
    <lineage>
        <taxon>Eukaryota</taxon>
        <taxon>Viridiplantae</taxon>
        <taxon>Streptophyta</taxon>
        <taxon>Klebsormidiophyceae</taxon>
        <taxon>Klebsormidiales</taxon>
        <taxon>Klebsormidiaceae</taxon>
        <taxon>Klebsormidium</taxon>
    </lineage>
</organism>
<evidence type="ECO:0000313" key="2">
    <source>
        <dbReference type="EMBL" id="GAQ93523.1"/>
    </source>
</evidence>
<proteinExistence type="predicted"/>
<dbReference type="EMBL" id="DF238560">
    <property type="protein sequence ID" value="GAQ93523.1"/>
    <property type="molecule type" value="Genomic_DNA"/>
</dbReference>
<feature type="non-terminal residue" evidence="2">
    <location>
        <position position="235"/>
    </location>
</feature>
<evidence type="ECO:0000256" key="1">
    <source>
        <dbReference type="SAM" id="MobiDB-lite"/>
    </source>
</evidence>
<protein>
    <submittedName>
        <fullName evidence="2">Uncharacterized protein</fullName>
    </submittedName>
</protein>
<reference evidence="2 3" key="1">
    <citation type="journal article" date="2014" name="Nat. Commun.">
        <title>Klebsormidium flaccidum genome reveals primary factors for plant terrestrial adaptation.</title>
        <authorList>
            <person name="Hori K."/>
            <person name="Maruyama F."/>
            <person name="Fujisawa T."/>
            <person name="Togashi T."/>
            <person name="Yamamoto N."/>
            <person name="Seo M."/>
            <person name="Sato S."/>
            <person name="Yamada T."/>
            <person name="Mori H."/>
            <person name="Tajima N."/>
            <person name="Moriyama T."/>
            <person name="Ikeuchi M."/>
            <person name="Watanabe M."/>
            <person name="Wada H."/>
            <person name="Kobayashi K."/>
            <person name="Saito M."/>
            <person name="Masuda T."/>
            <person name="Sasaki-Sekimoto Y."/>
            <person name="Mashiguchi K."/>
            <person name="Awai K."/>
            <person name="Shimojima M."/>
            <person name="Masuda S."/>
            <person name="Iwai M."/>
            <person name="Nobusawa T."/>
            <person name="Narise T."/>
            <person name="Kondo S."/>
            <person name="Saito H."/>
            <person name="Sato R."/>
            <person name="Murakawa M."/>
            <person name="Ihara Y."/>
            <person name="Oshima-Yamada Y."/>
            <person name="Ohtaka K."/>
            <person name="Satoh M."/>
            <person name="Sonobe K."/>
            <person name="Ishii M."/>
            <person name="Ohtani R."/>
            <person name="Kanamori-Sato M."/>
            <person name="Honoki R."/>
            <person name="Miyazaki D."/>
            <person name="Mochizuki H."/>
            <person name="Umetsu J."/>
            <person name="Higashi K."/>
            <person name="Shibata D."/>
            <person name="Kamiya Y."/>
            <person name="Sato N."/>
            <person name="Nakamura Y."/>
            <person name="Tabata S."/>
            <person name="Ida S."/>
            <person name="Kurokawa K."/>
            <person name="Ohta H."/>
        </authorList>
    </citation>
    <scope>NUCLEOTIDE SEQUENCE [LARGE SCALE GENOMIC DNA]</scope>
    <source>
        <strain evidence="2 3">NIES-2285</strain>
    </source>
</reference>
<name>A0A1Y1IS61_KLENI</name>
<sequence length="235" mass="25963">MNTSRDSCYRWQRPGDLALNGFDKRHSVFTWGTTWAWAWNIGWAYSLALAVPPQGGPKAERFFPKKSLGHPWRFYQWYKATPWAFLQEVFRAEFISGLSPPAAQEYHAQLVQYAANEPRLQAARLQAAKWYRLALQQLAKRGEEEGSLPDMAESGEPQDAVTVTAVGGAAPQPGQHDKRKAPETGSTESAVEGAAPQLGQHSKRKPRETGRTESAVEGAAPQPGPQSKRKPPEAG</sequence>
<keyword evidence="3" id="KW-1185">Reference proteome</keyword>
<accession>A0A1Y1IS61</accession>
<dbReference type="Proteomes" id="UP000054558">
    <property type="component" value="Unassembled WGS sequence"/>
</dbReference>
<feature type="region of interest" description="Disordered" evidence="1">
    <location>
        <begin position="167"/>
        <end position="235"/>
    </location>
</feature>